<feature type="region of interest" description="Disordered" evidence="1">
    <location>
        <begin position="1"/>
        <end position="24"/>
    </location>
</feature>
<keyword evidence="3" id="KW-1185">Reference proteome</keyword>
<proteinExistence type="predicted"/>
<dbReference type="EMBL" id="AZGY01000005">
    <property type="protein sequence ID" value="KZZ98482.1"/>
    <property type="molecule type" value="Genomic_DNA"/>
</dbReference>
<evidence type="ECO:0000313" key="2">
    <source>
        <dbReference type="EMBL" id="KZZ98482.1"/>
    </source>
</evidence>
<dbReference type="AlphaFoldDB" id="A0A162IU99"/>
<name>A0A162IU99_9HYPO</name>
<feature type="compositionally biased region" description="Basic and acidic residues" evidence="1">
    <location>
        <begin position="104"/>
        <end position="114"/>
    </location>
</feature>
<organism evidence="2 3">
    <name type="scientific">Moelleriella libera RCEF 2490</name>
    <dbReference type="NCBI Taxonomy" id="1081109"/>
    <lineage>
        <taxon>Eukaryota</taxon>
        <taxon>Fungi</taxon>
        <taxon>Dikarya</taxon>
        <taxon>Ascomycota</taxon>
        <taxon>Pezizomycotina</taxon>
        <taxon>Sordariomycetes</taxon>
        <taxon>Hypocreomycetidae</taxon>
        <taxon>Hypocreales</taxon>
        <taxon>Clavicipitaceae</taxon>
        <taxon>Moelleriella</taxon>
    </lineage>
</organism>
<evidence type="ECO:0000313" key="3">
    <source>
        <dbReference type="Proteomes" id="UP000078544"/>
    </source>
</evidence>
<comment type="caution">
    <text evidence="2">The sequence shown here is derived from an EMBL/GenBank/DDBJ whole genome shotgun (WGS) entry which is preliminary data.</text>
</comment>
<protein>
    <submittedName>
        <fullName evidence="2">Uncharacterized protein</fullName>
    </submittedName>
</protein>
<reference evidence="2 3" key="1">
    <citation type="journal article" date="2016" name="Genome Biol. Evol.">
        <title>Divergent and convergent evolution of fungal pathogenicity.</title>
        <authorList>
            <person name="Shang Y."/>
            <person name="Xiao G."/>
            <person name="Zheng P."/>
            <person name="Cen K."/>
            <person name="Zhan S."/>
            <person name="Wang C."/>
        </authorList>
    </citation>
    <scope>NUCLEOTIDE SEQUENCE [LARGE SCALE GENOMIC DNA]</scope>
    <source>
        <strain evidence="2 3">RCEF 2490</strain>
    </source>
</reference>
<sequence length="114" mass="12552">MTARPPTPPRGSTTRNSANSNQEVIPPLTTITPAIFVPIPASFFSTMTSPRQSAEAIKDAQAASVKANICTLTQRECVRIRCLAGPTRREATEKDLRGTLANMESKELDRRRRK</sequence>
<dbReference type="STRING" id="1081109.A0A162IU99"/>
<dbReference type="OrthoDB" id="4900256at2759"/>
<accession>A0A162IU99</accession>
<feature type="region of interest" description="Disordered" evidence="1">
    <location>
        <begin position="93"/>
        <end position="114"/>
    </location>
</feature>
<gene>
    <name evidence="2" type="ORF">AAL_03000</name>
</gene>
<dbReference type="Proteomes" id="UP000078544">
    <property type="component" value="Unassembled WGS sequence"/>
</dbReference>
<evidence type="ECO:0000256" key="1">
    <source>
        <dbReference type="SAM" id="MobiDB-lite"/>
    </source>
</evidence>